<keyword evidence="4" id="KW-0378">Hydrolase</keyword>
<evidence type="ECO:0000256" key="1">
    <source>
        <dbReference type="ARBA" id="ARBA00001231"/>
    </source>
</evidence>
<sequence length="768" mass="86856">MKQYILSALLLLCYTNGLHAQSSNELPLIPYPKNVVIEKDSVIINNIKEISVIGDFPKEKKAFQKDFNISSVSNRKTIKGKTGSATLSTTSGSKQNVVVIFSKVENLGAEAYQMLIKDNTIKIYAKTEAGAFYAVQTLSQLITLYRKDNTVKLPNIKIEDSPTYSWRGFMLDVSRHFFTLEYIKKTIDRMSFYKANKLHLHLSDDQGWRIEIKQYPLLTKVGAYRTFNNQDSACIEKSKENPDFVIDPRFIKTDNGKTVYGGYYTQKEMKELIAYAAEKNIEIIPEIDMPGHFNAAIRAYPFLTGTTKAGWGKDFSVPINPCQENVYAFTQNVLKEIFALFPSKYIHIGADEVEKTTWKSNDACQQLMKDSGIGSVNHLQSYFIHRMQRFVEANGKKMITWDDALEGGVNKNITIMYWRSWVKKAPEEALANGNDLIMSPNEPLYFDYQPNNNSIFNVYHAKIDRTEQNNAHLLLGGQANLWTEMVPTENRADYLIYPRYLALAENLWTSDTSEYASFNHRLSLHNSILDDMGIHYRLPDLSGFAQENVFVDQALLKIKNPDKKNFQIKYTLDGSIPSNQSSILSENGLTIDKNTTVKMAAFNRKGSRGDIYTLQYKKAQYQPNTVLEKSLQSGLQVSYYKGFFNGTSRIKNNPDSSFATTIFSVPTSINAPSFALDYKGYIDVPETGVYSFYLTCDDAGILKIGNEMIVDNDGMHSALEKSGQAALNKGLHPILLRFVEGGGGFTLKLQYSFNGSPLADIPESWLKH</sequence>
<dbReference type="PANTHER" id="PTHR22600:SF57">
    <property type="entry name" value="BETA-N-ACETYLHEXOSAMINIDASE"/>
    <property type="match status" value="1"/>
</dbReference>
<dbReference type="SUPFAM" id="SSF55545">
    <property type="entry name" value="beta-N-acetylhexosaminidase-like domain"/>
    <property type="match status" value="1"/>
</dbReference>
<evidence type="ECO:0000256" key="4">
    <source>
        <dbReference type="ARBA" id="ARBA00022801"/>
    </source>
</evidence>
<feature type="active site" description="Proton donor" evidence="6">
    <location>
        <position position="352"/>
    </location>
</feature>
<gene>
    <name evidence="9" type="ORF">DI598_08460</name>
</gene>
<dbReference type="InterPro" id="IPR025705">
    <property type="entry name" value="Beta_hexosaminidase_sua/sub"/>
</dbReference>
<evidence type="ECO:0000256" key="6">
    <source>
        <dbReference type="PIRSR" id="PIRSR625705-1"/>
    </source>
</evidence>
<comment type="similarity">
    <text evidence="2">Belongs to the glycosyl hydrolase 20 family.</text>
</comment>
<dbReference type="Proteomes" id="UP000249645">
    <property type="component" value="Unassembled WGS sequence"/>
</dbReference>
<dbReference type="InterPro" id="IPR037524">
    <property type="entry name" value="PA14/GLEYA"/>
</dbReference>
<comment type="catalytic activity">
    <reaction evidence="1">
        <text>Hydrolysis of terminal non-reducing N-acetyl-D-hexosamine residues in N-acetyl-beta-D-hexosaminides.</text>
        <dbReference type="EC" id="3.2.1.52"/>
    </reaction>
</comment>
<dbReference type="SUPFAM" id="SSF51445">
    <property type="entry name" value="(Trans)glycosidases"/>
    <property type="match status" value="1"/>
</dbReference>
<evidence type="ECO:0000313" key="9">
    <source>
        <dbReference type="EMBL" id="PZP49188.1"/>
    </source>
</evidence>
<dbReference type="Gene3D" id="3.90.182.10">
    <property type="entry name" value="Toxin - Anthrax Protective Antigen,domain 1"/>
    <property type="match status" value="1"/>
</dbReference>
<feature type="signal peptide" evidence="7">
    <location>
        <begin position="1"/>
        <end position="20"/>
    </location>
</feature>
<dbReference type="PRINTS" id="PR00738">
    <property type="entry name" value="GLHYDRLASE20"/>
</dbReference>
<keyword evidence="5" id="KW-0326">Glycosidase</keyword>
<dbReference type="PANTHER" id="PTHR22600">
    <property type="entry name" value="BETA-HEXOSAMINIDASE"/>
    <property type="match status" value="1"/>
</dbReference>
<dbReference type="Gene3D" id="3.30.379.10">
    <property type="entry name" value="Chitobiase/beta-hexosaminidase domain 2-like"/>
    <property type="match status" value="1"/>
</dbReference>
<protein>
    <recommendedName>
        <fullName evidence="3">beta-N-acetylhexosaminidase</fullName>
        <ecNumber evidence="3">3.2.1.52</ecNumber>
    </recommendedName>
</protein>
<accession>A0A2W5F1C1</accession>
<dbReference type="GO" id="GO:0030203">
    <property type="term" value="P:glycosaminoglycan metabolic process"/>
    <property type="evidence" value="ECO:0007669"/>
    <property type="project" value="TreeGrafter"/>
</dbReference>
<dbReference type="InterPro" id="IPR029018">
    <property type="entry name" value="Hex-like_dom2"/>
</dbReference>
<evidence type="ECO:0000256" key="2">
    <source>
        <dbReference type="ARBA" id="ARBA00006285"/>
    </source>
</evidence>
<dbReference type="InterPro" id="IPR011658">
    <property type="entry name" value="PA14_dom"/>
</dbReference>
<proteinExistence type="inferred from homology"/>
<dbReference type="Gene3D" id="3.20.20.80">
    <property type="entry name" value="Glycosidases"/>
    <property type="match status" value="1"/>
</dbReference>
<feature type="chain" id="PRO_5016089717" description="beta-N-acetylhexosaminidase" evidence="7">
    <location>
        <begin position="21"/>
        <end position="768"/>
    </location>
</feature>
<feature type="domain" description="PA14" evidence="8">
    <location>
        <begin position="630"/>
        <end position="765"/>
    </location>
</feature>
<dbReference type="Pfam" id="PF02838">
    <property type="entry name" value="Glyco_hydro_20b"/>
    <property type="match status" value="1"/>
</dbReference>
<dbReference type="SUPFAM" id="SSF56988">
    <property type="entry name" value="Anthrax protective antigen"/>
    <property type="match status" value="1"/>
</dbReference>
<dbReference type="InterPro" id="IPR015883">
    <property type="entry name" value="Glyco_hydro_20_cat"/>
</dbReference>
<dbReference type="EMBL" id="QFOI01000123">
    <property type="protein sequence ID" value="PZP49188.1"/>
    <property type="molecule type" value="Genomic_DNA"/>
</dbReference>
<dbReference type="Pfam" id="PF13287">
    <property type="entry name" value="Fn3_assoc"/>
    <property type="match status" value="1"/>
</dbReference>
<keyword evidence="7" id="KW-0732">Signal</keyword>
<dbReference type="EC" id="3.2.1.52" evidence="3"/>
<dbReference type="InterPro" id="IPR015882">
    <property type="entry name" value="HEX_bac_N"/>
</dbReference>
<comment type="caution">
    <text evidence="9">The sequence shown here is derived from an EMBL/GenBank/DDBJ whole genome shotgun (WGS) entry which is preliminary data.</text>
</comment>
<dbReference type="PROSITE" id="PS51820">
    <property type="entry name" value="PA14"/>
    <property type="match status" value="1"/>
</dbReference>
<organism evidence="9 10">
    <name type="scientific">Pseudopedobacter saltans</name>
    <dbReference type="NCBI Taxonomy" id="151895"/>
    <lineage>
        <taxon>Bacteria</taxon>
        <taxon>Pseudomonadati</taxon>
        <taxon>Bacteroidota</taxon>
        <taxon>Sphingobacteriia</taxon>
        <taxon>Sphingobacteriales</taxon>
        <taxon>Sphingobacteriaceae</taxon>
        <taxon>Pseudopedobacter</taxon>
    </lineage>
</organism>
<evidence type="ECO:0000256" key="5">
    <source>
        <dbReference type="ARBA" id="ARBA00023295"/>
    </source>
</evidence>
<dbReference type="InterPro" id="IPR017853">
    <property type="entry name" value="GH"/>
</dbReference>
<dbReference type="GO" id="GO:0005975">
    <property type="term" value="P:carbohydrate metabolic process"/>
    <property type="evidence" value="ECO:0007669"/>
    <property type="project" value="InterPro"/>
</dbReference>
<evidence type="ECO:0000259" key="8">
    <source>
        <dbReference type="PROSITE" id="PS51820"/>
    </source>
</evidence>
<dbReference type="SMART" id="SM00758">
    <property type="entry name" value="PA14"/>
    <property type="match status" value="1"/>
</dbReference>
<dbReference type="Pfam" id="PF00728">
    <property type="entry name" value="Glyco_hydro_20"/>
    <property type="match status" value="1"/>
</dbReference>
<evidence type="ECO:0000256" key="7">
    <source>
        <dbReference type="SAM" id="SignalP"/>
    </source>
</evidence>
<dbReference type="AlphaFoldDB" id="A0A2W5F1C1"/>
<dbReference type="GO" id="GO:0016020">
    <property type="term" value="C:membrane"/>
    <property type="evidence" value="ECO:0007669"/>
    <property type="project" value="TreeGrafter"/>
</dbReference>
<name>A0A2W5F1C1_9SPHI</name>
<dbReference type="InterPro" id="IPR026876">
    <property type="entry name" value="Fn3_assoc_repeat"/>
</dbReference>
<dbReference type="GO" id="GO:0004563">
    <property type="term" value="F:beta-N-acetylhexosaminidase activity"/>
    <property type="evidence" value="ECO:0007669"/>
    <property type="project" value="UniProtKB-EC"/>
</dbReference>
<dbReference type="CDD" id="cd06563">
    <property type="entry name" value="GH20_chitobiase-like"/>
    <property type="match status" value="1"/>
</dbReference>
<evidence type="ECO:0000256" key="3">
    <source>
        <dbReference type="ARBA" id="ARBA00012663"/>
    </source>
</evidence>
<dbReference type="Pfam" id="PF07691">
    <property type="entry name" value="PA14"/>
    <property type="match status" value="1"/>
</dbReference>
<evidence type="ECO:0000313" key="10">
    <source>
        <dbReference type="Proteomes" id="UP000249645"/>
    </source>
</evidence>
<reference evidence="9 10" key="1">
    <citation type="submission" date="2017-11" db="EMBL/GenBank/DDBJ databases">
        <title>Infants hospitalized years apart are colonized by the same room-sourced microbial strains.</title>
        <authorList>
            <person name="Brooks B."/>
            <person name="Olm M.R."/>
            <person name="Firek B.A."/>
            <person name="Baker R."/>
            <person name="Thomas B.C."/>
            <person name="Morowitz M.J."/>
            <person name="Banfield J.F."/>
        </authorList>
    </citation>
    <scope>NUCLEOTIDE SEQUENCE [LARGE SCALE GENOMIC DNA]</scope>
    <source>
        <strain evidence="9">S2_009_000_R2_76</strain>
    </source>
</reference>